<dbReference type="EMBL" id="CP108133">
    <property type="protein sequence ID" value="WTP47086.1"/>
    <property type="molecule type" value="Genomic_DNA"/>
</dbReference>
<dbReference type="RefSeq" id="WP_328936423.1">
    <property type="nucleotide sequence ID" value="NZ_CP108133.1"/>
</dbReference>
<evidence type="ECO:0008006" key="3">
    <source>
        <dbReference type="Google" id="ProtNLM"/>
    </source>
</evidence>
<proteinExistence type="predicted"/>
<evidence type="ECO:0000313" key="2">
    <source>
        <dbReference type="Proteomes" id="UP001432166"/>
    </source>
</evidence>
<dbReference type="Proteomes" id="UP001432166">
    <property type="component" value="Chromosome"/>
</dbReference>
<sequence length="73" mass="7949">MEILTGACDDMISVAKTRQLAQQLSRARLHVPIPGARHRVPTERYGRTAVTDTLSRMCQACLPVPLAVHAVLG</sequence>
<evidence type="ECO:0000313" key="1">
    <source>
        <dbReference type="EMBL" id="WTP47086.1"/>
    </source>
</evidence>
<organism evidence="1 2">
    <name type="scientific">Streptomyces tauricus</name>
    <dbReference type="NCBI Taxonomy" id="68274"/>
    <lineage>
        <taxon>Bacteria</taxon>
        <taxon>Bacillati</taxon>
        <taxon>Actinomycetota</taxon>
        <taxon>Actinomycetes</taxon>
        <taxon>Kitasatosporales</taxon>
        <taxon>Streptomycetaceae</taxon>
        <taxon>Streptomyces</taxon>
        <taxon>Streptomyces aurantiacus group</taxon>
    </lineage>
</organism>
<gene>
    <name evidence="1" type="ORF">OG288_01415</name>
</gene>
<reference evidence="1" key="1">
    <citation type="submission" date="2022-10" db="EMBL/GenBank/DDBJ databases">
        <title>The complete genomes of actinobacterial strains from the NBC collection.</title>
        <authorList>
            <person name="Joergensen T.S."/>
            <person name="Alvarez Arevalo M."/>
            <person name="Sterndorff E.B."/>
            <person name="Faurdal D."/>
            <person name="Vuksanovic O."/>
            <person name="Mourched A.-S."/>
            <person name="Charusanti P."/>
            <person name="Shaw S."/>
            <person name="Blin K."/>
            <person name="Weber T."/>
        </authorList>
    </citation>
    <scope>NUCLEOTIDE SEQUENCE</scope>
    <source>
        <strain evidence="1">NBC_00189</strain>
    </source>
</reference>
<protein>
    <recommendedName>
        <fullName evidence="3">Alpha/beta hydrolase</fullName>
    </recommendedName>
</protein>
<keyword evidence="2" id="KW-1185">Reference proteome</keyword>
<name>A0ABZ1J979_9ACTN</name>
<accession>A0ABZ1J979</accession>